<proteinExistence type="predicted"/>
<dbReference type="OrthoDB" id="1932754at2759"/>
<keyword evidence="5" id="KW-0472">Membrane</keyword>
<evidence type="ECO:0000256" key="1">
    <source>
        <dbReference type="ARBA" id="ARBA00022723"/>
    </source>
</evidence>
<keyword evidence="5" id="KW-0812">Transmembrane</keyword>
<feature type="transmembrane region" description="Helical" evidence="5">
    <location>
        <begin position="362"/>
        <end position="381"/>
    </location>
</feature>
<keyword evidence="1" id="KW-0479">Metal-binding</keyword>
<keyword evidence="3" id="KW-0862">Zinc</keyword>
<dbReference type="STRING" id="1088818.A0A2H9ZUK6"/>
<evidence type="ECO:0000313" key="8">
    <source>
        <dbReference type="Proteomes" id="UP000236161"/>
    </source>
</evidence>
<dbReference type="PANTHER" id="PTHR31973">
    <property type="entry name" value="POLYPROTEIN, PUTATIVE-RELATED"/>
    <property type="match status" value="1"/>
</dbReference>
<evidence type="ECO:0000256" key="2">
    <source>
        <dbReference type="ARBA" id="ARBA00022771"/>
    </source>
</evidence>
<dbReference type="PROSITE" id="PS50966">
    <property type="entry name" value="ZF_SWIM"/>
    <property type="match status" value="1"/>
</dbReference>
<evidence type="ECO:0000313" key="7">
    <source>
        <dbReference type="EMBL" id="PKA46966.1"/>
    </source>
</evidence>
<accession>A0A2H9ZUK6</accession>
<dbReference type="InterPro" id="IPR018289">
    <property type="entry name" value="MULE_transposase_dom"/>
</dbReference>
<dbReference type="SMART" id="SM00575">
    <property type="entry name" value="ZnF_PMZ"/>
    <property type="match status" value="1"/>
</dbReference>
<dbReference type="Proteomes" id="UP000236161">
    <property type="component" value="Unassembled WGS sequence"/>
</dbReference>
<protein>
    <recommendedName>
        <fullName evidence="6">SWIM-type domain-containing protein</fullName>
    </recommendedName>
</protein>
<evidence type="ECO:0000256" key="4">
    <source>
        <dbReference type="PROSITE-ProRule" id="PRU00325"/>
    </source>
</evidence>
<dbReference type="Pfam" id="PF04434">
    <property type="entry name" value="SWIM"/>
    <property type="match status" value="1"/>
</dbReference>
<evidence type="ECO:0000259" key="6">
    <source>
        <dbReference type="PROSITE" id="PS50966"/>
    </source>
</evidence>
<organism evidence="7 8">
    <name type="scientific">Apostasia shenzhenica</name>
    <dbReference type="NCBI Taxonomy" id="1088818"/>
    <lineage>
        <taxon>Eukaryota</taxon>
        <taxon>Viridiplantae</taxon>
        <taxon>Streptophyta</taxon>
        <taxon>Embryophyta</taxon>
        <taxon>Tracheophyta</taxon>
        <taxon>Spermatophyta</taxon>
        <taxon>Magnoliopsida</taxon>
        <taxon>Liliopsida</taxon>
        <taxon>Asparagales</taxon>
        <taxon>Orchidaceae</taxon>
        <taxon>Apostasioideae</taxon>
        <taxon>Apostasia</taxon>
    </lineage>
</organism>
<dbReference type="EMBL" id="KZ453612">
    <property type="protein sequence ID" value="PKA46966.1"/>
    <property type="molecule type" value="Genomic_DNA"/>
</dbReference>
<dbReference type="AlphaFoldDB" id="A0A2H9ZUK6"/>
<feature type="domain" description="SWIM-type" evidence="6">
    <location>
        <begin position="305"/>
        <end position="337"/>
    </location>
</feature>
<dbReference type="GO" id="GO:0008270">
    <property type="term" value="F:zinc ion binding"/>
    <property type="evidence" value="ECO:0007669"/>
    <property type="project" value="UniProtKB-KW"/>
</dbReference>
<evidence type="ECO:0000256" key="3">
    <source>
        <dbReference type="ARBA" id="ARBA00022833"/>
    </source>
</evidence>
<keyword evidence="8" id="KW-1185">Reference proteome</keyword>
<dbReference type="Pfam" id="PF10551">
    <property type="entry name" value="MULE"/>
    <property type="match status" value="1"/>
</dbReference>
<evidence type="ECO:0000256" key="5">
    <source>
        <dbReference type="SAM" id="Phobius"/>
    </source>
</evidence>
<dbReference type="PANTHER" id="PTHR31973:SF188">
    <property type="entry name" value="POLYPROTEIN, PUTATIVE-RELATED"/>
    <property type="match status" value="1"/>
</dbReference>
<keyword evidence="2 4" id="KW-0863">Zinc-finger</keyword>
<dbReference type="InterPro" id="IPR006564">
    <property type="entry name" value="Znf_PMZ"/>
</dbReference>
<dbReference type="InterPro" id="IPR007527">
    <property type="entry name" value="Znf_SWIM"/>
</dbReference>
<name>A0A2H9ZUK6_9ASPA</name>
<sequence>MNRKGNKQATTEWVANAIKDLVKWNPSITPKAVQNELEREYNLSLPYMKLWRSREKARDLIFGTVEDDFRWVPTLTKELVSKNPGSHICYEYDQADMSFKRYFVSFKVVIDGFFAGCRPFIGLDACHLKGKYLGMLMSAITLDGNNDLYPLAFAIVESESKSSWYWFIEQLIKALYGDVNEICFISDMEKGIEETIKMLLPMVEHRVCIRHLWKNLKKNFNNLSESFNSWISDVRDKPVVELIDTVRAMLMVQRTRRSNMTNDWVSNLVPVAEDYIRKITTTEEQFIIRPSSNTVAEVVNRNERQEVDLNQMECTCRVWQMIGLPCRHAAAFICTKEYQDWPRYVHDLFHVHRYCYKIINDFLFSCAYLSFLYITYSYYIFLDIVWLMEAQ</sequence>
<reference evidence="7 8" key="1">
    <citation type="journal article" date="2017" name="Nature">
        <title>The Apostasia genome and the evolution of orchids.</title>
        <authorList>
            <person name="Zhang G.Q."/>
            <person name="Liu K.W."/>
            <person name="Li Z."/>
            <person name="Lohaus R."/>
            <person name="Hsiao Y.Y."/>
            <person name="Niu S.C."/>
            <person name="Wang J.Y."/>
            <person name="Lin Y.C."/>
            <person name="Xu Q."/>
            <person name="Chen L.J."/>
            <person name="Yoshida K."/>
            <person name="Fujiwara S."/>
            <person name="Wang Z.W."/>
            <person name="Zhang Y.Q."/>
            <person name="Mitsuda N."/>
            <person name="Wang M."/>
            <person name="Liu G.H."/>
            <person name="Pecoraro L."/>
            <person name="Huang H.X."/>
            <person name="Xiao X.J."/>
            <person name="Lin M."/>
            <person name="Wu X.Y."/>
            <person name="Wu W.L."/>
            <person name="Chen Y.Y."/>
            <person name="Chang S.B."/>
            <person name="Sakamoto S."/>
            <person name="Ohme-Takagi M."/>
            <person name="Yagi M."/>
            <person name="Zeng S.J."/>
            <person name="Shen C.Y."/>
            <person name="Yeh C.M."/>
            <person name="Luo Y.B."/>
            <person name="Tsai W.C."/>
            <person name="Van de Peer Y."/>
            <person name="Liu Z.J."/>
        </authorList>
    </citation>
    <scope>NUCLEOTIDE SEQUENCE [LARGE SCALE GENOMIC DNA]</scope>
    <source>
        <strain evidence="8">cv. Shenzhen</strain>
        <tissue evidence="7">Stem</tissue>
    </source>
</reference>
<keyword evidence="5" id="KW-1133">Transmembrane helix</keyword>
<gene>
    <name evidence="7" type="ORF">AXF42_Ash011640</name>
</gene>